<evidence type="ECO:0000313" key="1">
    <source>
        <dbReference type="EMBL" id="CEK98056.1"/>
    </source>
</evidence>
<protein>
    <submittedName>
        <fullName evidence="1">Uncharacterized protein</fullName>
    </submittedName>
</protein>
<dbReference type="AlphaFoldDB" id="A0A0B7C0B1"/>
<dbReference type="EMBL" id="HACG01051185">
    <property type="protein sequence ID" value="CEK98056.1"/>
    <property type="molecule type" value="Transcribed_RNA"/>
</dbReference>
<accession>A0A0B7C0B1</accession>
<reference evidence="1" key="1">
    <citation type="submission" date="2014-12" db="EMBL/GenBank/DDBJ databases">
        <title>Insight into the proteome of Arion vulgaris.</title>
        <authorList>
            <person name="Aradska J."/>
            <person name="Bulat T."/>
            <person name="Smidak R."/>
            <person name="Sarate P."/>
            <person name="Gangsoo J."/>
            <person name="Sialana F."/>
            <person name="Bilban M."/>
            <person name="Lubec G."/>
        </authorList>
    </citation>
    <scope>NUCLEOTIDE SEQUENCE</scope>
    <source>
        <tissue evidence="1">Skin</tissue>
    </source>
</reference>
<organism evidence="1">
    <name type="scientific">Arion vulgaris</name>
    <dbReference type="NCBI Taxonomy" id="1028688"/>
    <lineage>
        <taxon>Eukaryota</taxon>
        <taxon>Metazoa</taxon>
        <taxon>Spiralia</taxon>
        <taxon>Lophotrochozoa</taxon>
        <taxon>Mollusca</taxon>
        <taxon>Gastropoda</taxon>
        <taxon>Heterobranchia</taxon>
        <taxon>Euthyneura</taxon>
        <taxon>Panpulmonata</taxon>
        <taxon>Eupulmonata</taxon>
        <taxon>Stylommatophora</taxon>
        <taxon>Helicina</taxon>
        <taxon>Arionoidea</taxon>
        <taxon>Arionidae</taxon>
        <taxon>Arion</taxon>
    </lineage>
</organism>
<sequence>KECSKFCTRGETLEAGWYDDRAVSKVSVLRLIKLPFLTSCVQSQPNISASIPQKIQSRNSKLSGGNKII</sequence>
<proteinExistence type="predicted"/>
<name>A0A0B7C0B1_9EUPU</name>
<feature type="non-terminal residue" evidence="1">
    <location>
        <position position="1"/>
    </location>
</feature>
<gene>
    <name evidence="1" type="primary">ORF217651</name>
</gene>
<feature type="non-terminal residue" evidence="1">
    <location>
        <position position="69"/>
    </location>
</feature>